<dbReference type="PRINTS" id="PR00625">
    <property type="entry name" value="JDOMAIN"/>
</dbReference>
<protein>
    <recommendedName>
        <fullName evidence="1">J domain-containing protein</fullName>
    </recommendedName>
</protein>
<accession>E1ZGV6</accession>
<dbReference type="PANTHER" id="PTHR44916">
    <property type="entry name" value="CHAPERONE DNAJ-DOMAIN SUPERFAMILY PROTEIN-RELATED"/>
    <property type="match status" value="1"/>
</dbReference>
<dbReference type="InterPro" id="IPR018253">
    <property type="entry name" value="DnaJ_domain_CS"/>
</dbReference>
<dbReference type="OMA" id="TINQWIK"/>
<dbReference type="STRING" id="554065.E1ZGV6"/>
<dbReference type="Pfam" id="PF00226">
    <property type="entry name" value="DnaJ"/>
    <property type="match status" value="1"/>
</dbReference>
<dbReference type="SMART" id="SM00271">
    <property type="entry name" value="DnaJ"/>
    <property type="match status" value="1"/>
</dbReference>
<evidence type="ECO:0000313" key="3">
    <source>
        <dbReference type="Proteomes" id="UP000008141"/>
    </source>
</evidence>
<name>E1ZGV6_CHLVA</name>
<feature type="domain" description="J" evidence="1">
    <location>
        <begin position="8"/>
        <end position="73"/>
    </location>
</feature>
<proteinExistence type="predicted"/>
<evidence type="ECO:0000259" key="1">
    <source>
        <dbReference type="PROSITE" id="PS50076"/>
    </source>
</evidence>
<dbReference type="SUPFAM" id="SSF46565">
    <property type="entry name" value="Chaperone J-domain"/>
    <property type="match status" value="1"/>
</dbReference>
<dbReference type="InterPro" id="IPR042977">
    <property type="entry name" value="AtJ6-like"/>
</dbReference>
<organism evidence="3">
    <name type="scientific">Chlorella variabilis</name>
    <name type="common">Green alga</name>
    <dbReference type="NCBI Taxonomy" id="554065"/>
    <lineage>
        <taxon>Eukaryota</taxon>
        <taxon>Viridiplantae</taxon>
        <taxon>Chlorophyta</taxon>
        <taxon>core chlorophytes</taxon>
        <taxon>Trebouxiophyceae</taxon>
        <taxon>Chlorellales</taxon>
        <taxon>Chlorellaceae</taxon>
        <taxon>Chlorella clade</taxon>
        <taxon>Chlorella</taxon>
    </lineage>
</organism>
<dbReference type="PANTHER" id="PTHR44916:SF1">
    <property type="entry name" value="CHAPERONE DNAJ-DOMAIN SUPERFAMILY PROTEIN-RELATED"/>
    <property type="match status" value="1"/>
</dbReference>
<dbReference type="CDD" id="cd06257">
    <property type="entry name" value="DnaJ"/>
    <property type="match status" value="1"/>
</dbReference>
<dbReference type="eggNOG" id="KOG0719">
    <property type="taxonomic scope" value="Eukaryota"/>
</dbReference>
<dbReference type="InParanoid" id="E1ZGV6"/>
<dbReference type="PROSITE" id="PS50076">
    <property type="entry name" value="DNAJ_2"/>
    <property type="match status" value="1"/>
</dbReference>
<dbReference type="PROSITE" id="PS00636">
    <property type="entry name" value="DNAJ_1"/>
    <property type="match status" value="1"/>
</dbReference>
<dbReference type="AlphaFoldDB" id="E1ZGV6"/>
<gene>
    <name evidence="2" type="ORF">CHLNCDRAFT_23831</name>
</gene>
<dbReference type="FunCoup" id="E1ZGV6">
    <property type="interactions" value="6"/>
</dbReference>
<sequence>MVELDGKTLYEALGVTKDASQAEIRKAYMKLALQLHPDKNPGDEGAKAKFQTLQKVYAILSDEDKRKVYDQTGSIEDSEELAGEKFNELYQYYRAMYAKVTEEDLDAFHESYRGGEEERGEVLKYYQQFRGDMRKVRLAPPHFGISWQLAAAFS</sequence>
<dbReference type="GeneID" id="17354423"/>
<evidence type="ECO:0000313" key="2">
    <source>
        <dbReference type="EMBL" id="EFN54819.1"/>
    </source>
</evidence>
<dbReference type="RefSeq" id="XP_005846921.1">
    <property type="nucleotide sequence ID" value="XM_005846859.1"/>
</dbReference>
<dbReference type="OrthoDB" id="445556at2759"/>
<keyword evidence="3" id="KW-1185">Reference proteome</keyword>
<reference evidence="2 3" key="1">
    <citation type="journal article" date="2010" name="Plant Cell">
        <title>The Chlorella variabilis NC64A genome reveals adaptation to photosymbiosis, coevolution with viruses, and cryptic sex.</title>
        <authorList>
            <person name="Blanc G."/>
            <person name="Duncan G."/>
            <person name="Agarkova I."/>
            <person name="Borodovsky M."/>
            <person name="Gurnon J."/>
            <person name="Kuo A."/>
            <person name="Lindquist E."/>
            <person name="Lucas S."/>
            <person name="Pangilinan J."/>
            <person name="Polle J."/>
            <person name="Salamov A."/>
            <person name="Terry A."/>
            <person name="Yamada T."/>
            <person name="Dunigan D.D."/>
            <person name="Grigoriev I.V."/>
            <person name="Claverie J.M."/>
            <person name="Van Etten J.L."/>
        </authorList>
    </citation>
    <scope>NUCLEOTIDE SEQUENCE [LARGE SCALE GENOMIC DNA]</scope>
    <source>
        <strain evidence="2 3">NC64A</strain>
    </source>
</reference>
<dbReference type="Proteomes" id="UP000008141">
    <property type="component" value="Unassembled WGS sequence"/>
</dbReference>
<dbReference type="EMBL" id="GL433846">
    <property type="protein sequence ID" value="EFN54819.1"/>
    <property type="molecule type" value="Genomic_DNA"/>
</dbReference>
<dbReference type="Gene3D" id="1.10.287.110">
    <property type="entry name" value="DnaJ domain"/>
    <property type="match status" value="1"/>
</dbReference>
<dbReference type="InterPro" id="IPR001623">
    <property type="entry name" value="DnaJ_domain"/>
</dbReference>
<dbReference type="KEGG" id="cvr:CHLNCDRAFT_23831"/>
<dbReference type="InterPro" id="IPR036869">
    <property type="entry name" value="J_dom_sf"/>
</dbReference>